<dbReference type="SUPFAM" id="SSF109604">
    <property type="entry name" value="HD-domain/PDEase-like"/>
    <property type="match status" value="1"/>
</dbReference>
<evidence type="ECO:0000259" key="1">
    <source>
        <dbReference type="PROSITE" id="PS51832"/>
    </source>
</evidence>
<dbReference type="Pfam" id="PF13487">
    <property type="entry name" value="HD_5"/>
    <property type="match status" value="1"/>
</dbReference>
<dbReference type="RefSeq" id="WP_342591621.1">
    <property type="nucleotide sequence ID" value="NZ_JAGGLD010000009.1"/>
</dbReference>
<accession>A0ABS4JLI9</accession>
<proteinExistence type="predicted"/>
<dbReference type="InterPro" id="IPR037522">
    <property type="entry name" value="HD_GYP_dom"/>
</dbReference>
<comment type="caution">
    <text evidence="2">The sequence shown here is derived from an EMBL/GenBank/DDBJ whole genome shotgun (WGS) entry which is preliminary data.</text>
</comment>
<gene>
    <name evidence="2" type="ORF">J2Z69_003665</name>
</gene>
<feature type="domain" description="HD-GYP" evidence="1">
    <location>
        <begin position="111"/>
        <end position="307"/>
    </location>
</feature>
<dbReference type="PANTHER" id="PTHR43155">
    <property type="entry name" value="CYCLIC DI-GMP PHOSPHODIESTERASE PA4108-RELATED"/>
    <property type="match status" value="1"/>
</dbReference>
<sequence length="367" mass="41326">MRLLPVTSLQPGMKLAKKIYNDEGLTLLSENAELTSSLIRRLSELGLNQVYVADQLTEDIDIPEMISDETNRQAMHEIRHNFRKMMDTSMKGFVYPFLGKTFLKVVENILDDLSSRENVMIMLMNINSTDQYLYRHSLNVCIYTILLGKVHGYSKDDLAILGLGALLHDFGKTKISPALLMKPGKLTAAEFEIVKSHANIGYRLLKDEPGIPLLAAHCALQHHERINGSGYPRGLHQHEIHDYAKWIGIADSYDAMTTHRVYQTALLPHQASEMLYAGCGTLYEKEKLEIFRDHVAVYPLGITAKLSTGERGVVVKINSDVPQRPVIRIFEDSYGQDVSAPYEIDLATQLSIVITQVEGSMMEMIYA</sequence>
<evidence type="ECO:0000313" key="2">
    <source>
        <dbReference type="EMBL" id="MBP2002579.1"/>
    </source>
</evidence>
<reference evidence="2 3" key="1">
    <citation type="submission" date="2021-03" db="EMBL/GenBank/DDBJ databases">
        <title>Genomic Encyclopedia of Type Strains, Phase IV (KMG-IV): sequencing the most valuable type-strain genomes for metagenomic binning, comparative biology and taxonomic classification.</title>
        <authorList>
            <person name="Goeker M."/>
        </authorList>
    </citation>
    <scope>NUCLEOTIDE SEQUENCE [LARGE SCALE GENOMIC DNA]</scope>
    <source>
        <strain evidence="2 3">DSM 26806</strain>
    </source>
</reference>
<name>A0ABS4JLI9_9BACL</name>
<dbReference type="PROSITE" id="PS51832">
    <property type="entry name" value="HD_GYP"/>
    <property type="match status" value="1"/>
</dbReference>
<dbReference type="InterPro" id="IPR003607">
    <property type="entry name" value="HD/PDEase_dom"/>
</dbReference>
<dbReference type="PANTHER" id="PTHR43155:SF2">
    <property type="entry name" value="CYCLIC DI-GMP PHOSPHODIESTERASE PA4108"/>
    <property type="match status" value="1"/>
</dbReference>
<dbReference type="Gene3D" id="1.10.3210.10">
    <property type="entry name" value="Hypothetical protein af1432"/>
    <property type="match status" value="1"/>
</dbReference>
<organism evidence="2 3">
    <name type="scientific">Paenibacillus shirakamiensis</name>
    <dbReference type="NCBI Taxonomy" id="1265935"/>
    <lineage>
        <taxon>Bacteria</taxon>
        <taxon>Bacillati</taxon>
        <taxon>Bacillota</taxon>
        <taxon>Bacilli</taxon>
        <taxon>Bacillales</taxon>
        <taxon>Paenibacillaceae</taxon>
        <taxon>Paenibacillus</taxon>
    </lineage>
</organism>
<keyword evidence="3" id="KW-1185">Reference proteome</keyword>
<dbReference type="CDD" id="cd00077">
    <property type="entry name" value="HDc"/>
    <property type="match status" value="1"/>
</dbReference>
<dbReference type="EMBL" id="JAGGLD010000009">
    <property type="protein sequence ID" value="MBP2002579.1"/>
    <property type="molecule type" value="Genomic_DNA"/>
</dbReference>
<protein>
    <submittedName>
        <fullName evidence="2">HD-GYP domain-containing protein (C-di-GMP phosphodiesterase class II)</fullName>
    </submittedName>
</protein>
<evidence type="ECO:0000313" key="3">
    <source>
        <dbReference type="Proteomes" id="UP001519288"/>
    </source>
</evidence>
<dbReference type="SMART" id="SM00471">
    <property type="entry name" value="HDc"/>
    <property type="match status" value="1"/>
</dbReference>
<dbReference type="Proteomes" id="UP001519288">
    <property type="component" value="Unassembled WGS sequence"/>
</dbReference>